<dbReference type="Pfam" id="PF00578">
    <property type="entry name" value="AhpC-TSA"/>
    <property type="match status" value="1"/>
</dbReference>
<evidence type="ECO:0000259" key="2">
    <source>
        <dbReference type="PROSITE" id="PS51352"/>
    </source>
</evidence>
<dbReference type="SUPFAM" id="SSF52833">
    <property type="entry name" value="Thioredoxin-like"/>
    <property type="match status" value="1"/>
</dbReference>
<dbReference type="EMBL" id="PKLZ01000009">
    <property type="protein sequence ID" value="PLW82012.1"/>
    <property type="molecule type" value="Genomic_DNA"/>
</dbReference>
<name>A0A2N5Y0T5_9GAMM</name>
<protein>
    <submittedName>
        <fullName evidence="3">Thioredoxin peroxidase</fullName>
    </submittedName>
</protein>
<keyword evidence="3" id="KW-0575">Peroxidase</keyword>
<organism evidence="3 4">
    <name type="scientific">Kineobactrum sediminis</name>
    <dbReference type="NCBI Taxonomy" id="1905677"/>
    <lineage>
        <taxon>Bacteria</taxon>
        <taxon>Pseudomonadati</taxon>
        <taxon>Pseudomonadota</taxon>
        <taxon>Gammaproteobacteria</taxon>
        <taxon>Cellvibrionales</taxon>
        <taxon>Halieaceae</taxon>
        <taxon>Kineobactrum</taxon>
    </lineage>
</organism>
<reference evidence="4" key="1">
    <citation type="submission" date="2017-11" db="EMBL/GenBank/DDBJ databases">
        <title>The draft genome sequence of Chromatocurvus sp. F02.</title>
        <authorList>
            <person name="Du Z.-J."/>
            <person name="Chang Y.-Q."/>
        </authorList>
    </citation>
    <scope>NUCLEOTIDE SEQUENCE [LARGE SCALE GENOMIC DNA]</scope>
    <source>
        <strain evidence="4">F02</strain>
    </source>
</reference>
<dbReference type="RefSeq" id="WP_101521947.1">
    <property type="nucleotide sequence ID" value="NZ_PKLZ01000009.1"/>
</dbReference>
<keyword evidence="1" id="KW-0175">Coiled coil</keyword>
<proteinExistence type="predicted"/>
<evidence type="ECO:0000313" key="4">
    <source>
        <dbReference type="Proteomes" id="UP000234845"/>
    </source>
</evidence>
<dbReference type="Proteomes" id="UP000234845">
    <property type="component" value="Unassembled WGS sequence"/>
</dbReference>
<dbReference type="InterPro" id="IPR013766">
    <property type="entry name" value="Thioredoxin_domain"/>
</dbReference>
<feature type="domain" description="Thioredoxin" evidence="2">
    <location>
        <begin position="5"/>
        <end position="163"/>
    </location>
</feature>
<dbReference type="AlphaFoldDB" id="A0A2N5Y0T5"/>
<evidence type="ECO:0000256" key="1">
    <source>
        <dbReference type="SAM" id="Coils"/>
    </source>
</evidence>
<dbReference type="Gene3D" id="3.40.30.10">
    <property type="entry name" value="Glutaredoxin"/>
    <property type="match status" value="1"/>
</dbReference>
<sequence length="172" mass="19235">MSNHAQVDKPFPQTQLKTLSGDEVTLGKPQNDRWQLVVVYRGLHCPICKKYLGQLNAMKNELEEMKVDIVTVSTDPKEKARKFAEELGLDIEVAYGLTIDRARELGLYISTPLDSAETDQPFAEPGLFLIRPDGGLHVSEVSSAPFCRPDLEFIKMGVNYVVEKDYPPRGIG</sequence>
<evidence type="ECO:0000313" key="3">
    <source>
        <dbReference type="EMBL" id="PLW82012.1"/>
    </source>
</evidence>
<dbReference type="InterPro" id="IPR000866">
    <property type="entry name" value="AhpC/TSA"/>
</dbReference>
<accession>A0A2N5Y0T5</accession>
<feature type="coiled-coil region" evidence="1">
    <location>
        <begin position="48"/>
        <end position="75"/>
    </location>
</feature>
<dbReference type="OrthoDB" id="9809746at2"/>
<keyword evidence="4" id="KW-1185">Reference proteome</keyword>
<dbReference type="PROSITE" id="PS51352">
    <property type="entry name" value="THIOREDOXIN_2"/>
    <property type="match status" value="1"/>
</dbReference>
<dbReference type="CDD" id="cd02970">
    <property type="entry name" value="PRX_like2"/>
    <property type="match status" value="1"/>
</dbReference>
<dbReference type="InterPro" id="IPR036249">
    <property type="entry name" value="Thioredoxin-like_sf"/>
</dbReference>
<gene>
    <name evidence="3" type="ORF">CWI75_13085</name>
</gene>
<dbReference type="GO" id="GO:0004601">
    <property type="term" value="F:peroxidase activity"/>
    <property type="evidence" value="ECO:0007669"/>
    <property type="project" value="UniProtKB-KW"/>
</dbReference>
<keyword evidence="3" id="KW-0560">Oxidoreductase</keyword>
<comment type="caution">
    <text evidence="3">The sequence shown here is derived from an EMBL/GenBank/DDBJ whole genome shotgun (WGS) entry which is preliminary data.</text>
</comment>